<sequence>MEGARGNPPHLASPARGGAQRLPALVCRVPGAVRVTVRNIKLIIEYDGTPFSGWQRLKGRPSVQAELERAVLKVTGERLTVIGAGRTDAGVHALGQVGNCATESRIAAGRFPAALNAYLPPSIRVLAADEVDPDFHARYAAIGRTYRYAVLNRPAPSAILRNHAYHVPYPLGVQSMVAGASALEGTHAFDAFRGVGSYERTTICTLRRAGIAQSGDMVIFTFEADRFLRHMVRMVVGTLLKVGAGKLVPEAVSEILAGEDNRRAGPTAPAHGLYLVRVIYGGQV</sequence>
<dbReference type="GO" id="GO:0003723">
    <property type="term" value="F:RNA binding"/>
    <property type="evidence" value="ECO:0007669"/>
    <property type="project" value="InterPro"/>
</dbReference>
<dbReference type="EC" id="5.4.99.12" evidence="4"/>
<proteinExistence type="inferred from homology"/>
<dbReference type="InterPro" id="IPR001406">
    <property type="entry name" value="PsdUridine_synth_TruA"/>
</dbReference>
<comment type="catalytic activity">
    <reaction evidence="4 7">
        <text>uridine(38/39/40) in tRNA = pseudouridine(38/39/40) in tRNA</text>
        <dbReference type="Rhea" id="RHEA:22376"/>
        <dbReference type="Rhea" id="RHEA-COMP:10085"/>
        <dbReference type="Rhea" id="RHEA-COMP:10087"/>
        <dbReference type="ChEBI" id="CHEBI:65314"/>
        <dbReference type="ChEBI" id="CHEBI:65315"/>
        <dbReference type="EC" id="5.4.99.12"/>
    </reaction>
</comment>
<keyword evidence="2 4" id="KW-0819">tRNA processing</keyword>
<dbReference type="InterPro" id="IPR020103">
    <property type="entry name" value="PsdUridine_synth_cat_dom_sf"/>
</dbReference>
<evidence type="ECO:0000256" key="3">
    <source>
        <dbReference type="ARBA" id="ARBA00023235"/>
    </source>
</evidence>
<dbReference type="GO" id="GO:0031119">
    <property type="term" value="P:tRNA pseudouridine synthesis"/>
    <property type="evidence" value="ECO:0007669"/>
    <property type="project" value="UniProtKB-UniRule"/>
</dbReference>
<comment type="similarity">
    <text evidence="1 4 7">Belongs to the tRNA pseudouridine synthase TruA family.</text>
</comment>
<evidence type="ECO:0000256" key="4">
    <source>
        <dbReference type="HAMAP-Rule" id="MF_00171"/>
    </source>
</evidence>
<dbReference type="Gene3D" id="3.30.70.580">
    <property type="entry name" value="Pseudouridine synthase I, catalytic domain, N-terminal subdomain"/>
    <property type="match status" value="1"/>
</dbReference>
<dbReference type="EMBL" id="VBAP01000026">
    <property type="protein sequence ID" value="TMI76271.1"/>
    <property type="molecule type" value="Genomic_DNA"/>
</dbReference>
<evidence type="ECO:0000256" key="5">
    <source>
        <dbReference type="PIRSR" id="PIRSR001430-1"/>
    </source>
</evidence>
<evidence type="ECO:0000313" key="9">
    <source>
        <dbReference type="EMBL" id="TMI76271.1"/>
    </source>
</evidence>
<dbReference type="SUPFAM" id="SSF55120">
    <property type="entry name" value="Pseudouridine synthase"/>
    <property type="match status" value="1"/>
</dbReference>
<dbReference type="HAMAP" id="MF_00171">
    <property type="entry name" value="TruA"/>
    <property type="match status" value="1"/>
</dbReference>
<evidence type="ECO:0000259" key="8">
    <source>
        <dbReference type="Pfam" id="PF01416"/>
    </source>
</evidence>
<dbReference type="Gene3D" id="3.30.70.660">
    <property type="entry name" value="Pseudouridine synthase I, catalytic domain, C-terminal subdomain"/>
    <property type="match status" value="1"/>
</dbReference>
<gene>
    <name evidence="4 9" type="primary">truA</name>
    <name evidence="9" type="ORF">E6H05_04040</name>
</gene>
<feature type="binding site" evidence="4 6">
    <location>
        <position position="146"/>
    </location>
    <ligand>
        <name>substrate</name>
    </ligand>
</feature>
<feature type="active site" description="Nucleophile" evidence="4 5">
    <location>
        <position position="88"/>
    </location>
</feature>
<protein>
    <recommendedName>
        <fullName evidence="4">tRNA pseudouridine synthase A</fullName>
        <ecNumber evidence="4">5.4.99.12</ecNumber>
    </recommendedName>
    <alternativeName>
        <fullName evidence="4">tRNA pseudouridine(38-40) synthase</fullName>
    </alternativeName>
    <alternativeName>
        <fullName evidence="4">tRNA pseudouridylate synthase I</fullName>
    </alternativeName>
    <alternativeName>
        <fullName evidence="4">tRNA-uridine isomerase I</fullName>
    </alternativeName>
</protein>
<name>A0A537IY80_9BACT</name>
<feature type="domain" description="Pseudouridine synthase I TruA alpha/beta" evidence="8">
    <location>
        <begin position="180"/>
        <end position="280"/>
    </location>
</feature>
<dbReference type="InterPro" id="IPR020097">
    <property type="entry name" value="PsdUridine_synth_TruA_a/b_dom"/>
</dbReference>
<evidence type="ECO:0000256" key="7">
    <source>
        <dbReference type="RuleBase" id="RU003792"/>
    </source>
</evidence>
<dbReference type="InterPro" id="IPR020094">
    <property type="entry name" value="TruA/RsuA/RluB/E/F_N"/>
</dbReference>
<dbReference type="PIRSF" id="PIRSF001430">
    <property type="entry name" value="tRNA_psdUrid_synth"/>
    <property type="match status" value="1"/>
</dbReference>
<comment type="caution">
    <text evidence="4">Lacks conserved residue(s) required for the propagation of feature annotation.</text>
</comment>
<accession>A0A537IY80</accession>
<reference evidence="9 10" key="1">
    <citation type="journal article" date="2019" name="Nat. Microbiol.">
        <title>Mediterranean grassland soil C-N compound turnover is dependent on rainfall and depth, and is mediated by genomically divergent microorganisms.</title>
        <authorList>
            <person name="Diamond S."/>
            <person name="Andeer P.F."/>
            <person name="Li Z."/>
            <person name="Crits-Christoph A."/>
            <person name="Burstein D."/>
            <person name="Anantharaman K."/>
            <person name="Lane K.R."/>
            <person name="Thomas B.C."/>
            <person name="Pan C."/>
            <person name="Northen T.R."/>
            <person name="Banfield J.F."/>
        </authorList>
    </citation>
    <scope>NUCLEOTIDE SEQUENCE [LARGE SCALE GENOMIC DNA]</scope>
    <source>
        <strain evidence="9">NP_8</strain>
    </source>
</reference>
<dbReference type="FunFam" id="3.30.70.580:FF:000001">
    <property type="entry name" value="tRNA pseudouridine synthase A"/>
    <property type="match status" value="1"/>
</dbReference>
<dbReference type="PANTHER" id="PTHR11142:SF0">
    <property type="entry name" value="TRNA PSEUDOURIDINE SYNTHASE-LIKE 1"/>
    <property type="match status" value="1"/>
</dbReference>
<evidence type="ECO:0000256" key="6">
    <source>
        <dbReference type="PIRSR" id="PIRSR001430-2"/>
    </source>
</evidence>
<comment type="caution">
    <text evidence="9">The sequence shown here is derived from an EMBL/GenBank/DDBJ whole genome shotgun (WGS) entry which is preliminary data.</text>
</comment>
<dbReference type="AlphaFoldDB" id="A0A537IY80"/>
<comment type="subunit">
    <text evidence="4">Homodimer.</text>
</comment>
<dbReference type="NCBIfam" id="TIGR00071">
    <property type="entry name" value="hisT_truA"/>
    <property type="match status" value="1"/>
</dbReference>
<comment type="function">
    <text evidence="4">Formation of pseudouridine at positions 38, 39 and 40 in the anticodon stem and loop of transfer RNAs.</text>
</comment>
<keyword evidence="3 4" id="KW-0413">Isomerase</keyword>
<dbReference type="Proteomes" id="UP000318834">
    <property type="component" value="Unassembled WGS sequence"/>
</dbReference>
<feature type="domain" description="Pseudouridine synthase I TruA alpha/beta" evidence="8">
    <location>
        <begin position="43"/>
        <end position="139"/>
    </location>
</feature>
<dbReference type="PANTHER" id="PTHR11142">
    <property type="entry name" value="PSEUDOURIDYLATE SYNTHASE"/>
    <property type="match status" value="1"/>
</dbReference>
<evidence type="ECO:0000256" key="1">
    <source>
        <dbReference type="ARBA" id="ARBA00009375"/>
    </source>
</evidence>
<dbReference type="InterPro" id="IPR020095">
    <property type="entry name" value="PsdUridine_synth_TruA_C"/>
</dbReference>
<dbReference type="CDD" id="cd02570">
    <property type="entry name" value="PseudoU_synth_EcTruA"/>
    <property type="match status" value="1"/>
</dbReference>
<dbReference type="GO" id="GO:0160147">
    <property type="term" value="F:tRNA pseudouridine(38-40) synthase activity"/>
    <property type="evidence" value="ECO:0007669"/>
    <property type="project" value="UniProtKB-EC"/>
</dbReference>
<evidence type="ECO:0000256" key="2">
    <source>
        <dbReference type="ARBA" id="ARBA00022694"/>
    </source>
</evidence>
<evidence type="ECO:0000313" key="10">
    <source>
        <dbReference type="Proteomes" id="UP000318834"/>
    </source>
</evidence>
<organism evidence="9 10">
    <name type="scientific">Candidatus Segetimicrobium genomatis</name>
    <dbReference type="NCBI Taxonomy" id="2569760"/>
    <lineage>
        <taxon>Bacteria</taxon>
        <taxon>Bacillati</taxon>
        <taxon>Candidatus Sysuimicrobiota</taxon>
        <taxon>Candidatus Sysuimicrobiia</taxon>
        <taxon>Candidatus Sysuimicrobiales</taxon>
        <taxon>Candidatus Segetimicrobiaceae</taxon>
        <taxon>Candidatus Segetimicrobium</taxon>
    </lineage>
</organism>
<dbReference type="Pfam" id="PF01416">
    <property type="entry name" value="PseudoU_synth_1"/>
    <property type="match status" value="2"/>
</dbReference>